<evidence type="ECO:0000313" key="1">
    <source>
        <dbReference type="EMBL" id="KAF2288831.1"/>
    </source>
</evidence>
<reference evidence="1 2" key="1">
    <citation type="journal article" date="2020" name="Mol. Plant">
        <title>The Chromosome-Based Rubber Tree Genome Provides New Insights into Spurge Genome Evolution and Rubber Biosynthesis.</title>
        <authorList>
            <person name="Liu J."/>
            <person name="Shi C."/>
            <person name="Shi C.C."/>
            <person name="Li W."/>
            <person name="Zhang Q.J."/>
            <person name="Zhang Y."/>
            <person name="Li K."/>
            <person name="Lu H.F."/>
            <person name="Shi C."/>
            <person name="Zhu S.T."/>
            <person name="Xiao Z.Y."/>
            <person name="Nan H."/>
            <person name="Yue Y."/>
            <person name="Zhu X.G."/>
            <person name="Wu Y."/>
            <person name="Hong X.N."/>
            <person name="Fan G.Y."/>
            <person name="Tong Y."/>
            <person name="Zhang D."/>
            <person name="Mao C.L."/>
            <person name="Liu Y.L."/>
            <person name="Hao S.J."/>
            <person name="Liu W.Q."/>
            <person name="Lv M.Q."/>
            <person name="Zhang H.B."/>
            <person name="Liu Y."/>
            <person name="Hu-Tang G.R."/>
            <person name="Wang J.P."/>
            <person name="Wang J.H."/>
            <person name="Sun Y.H."/>
            <person name="Ni S.B."/>
            <person name="Chen W.B."/>
            <person name="Zhang X.C."/>
            <person name="Jiao Y.N."/>
            <person name="Eichler E.E."/>
            <person name="Li G.H."/>
            <person name="Liu X."/>
            <person name="Gao L.Z."/>
        </authorList>
    </citation>
    <scope>NUCLEOTIDE SEQUENCE [LARGE SCALE GENOMIC DNA]</scope>
    <source>
        <strain evidence="2">cv. GT1</strain>
        <tissue evidence="1">Leaf</tissue>
    </source>
</reference>
<accession>A0A6A6KIR5</accession>
<keyword evidence="2" id="KW-1185">Reference proteome</keyword>
<name>A0A6A6KIR5_HEVBR</name>
<dbReference type="AlphaFoldDB" id="A0A6A6KIR5"/>
<comment type="caution">
    <text evidence="1">The sequence shown here is derived from an EMBL/GenBank/DDBJ whole genome shotgun (WGS) entry which is preliminary data.</text>
</comment>
<evidence type="ECO:0000313" key="2">
    <source>
        <dbReference type="Proteomes" id="UP000467840"/>
    </source>
</evidence>
<gene>
    <name evidence="1" type="ORF">GH714_016305</name>
</gene>
<proteinExistence type="predicted"/>
<organism evidence="1 2">
    <name type="scientific">Hevea brasiliensis</name>
    <name type="common">Para rubber tree</name>
    <name type="synonym">Siphonia brasiliensis</name>
    <dbReference type="NCBI Taxonomy" id="3981"/>
    <lineage>
        <taxon>Eukaryota</taxon>
        <taxon>Viridiplantae</taxon>
        <taxon>Streptophyta</taxon>
        <taxon>Embryophyta</taxon>
        <taxon>Tracheophyta</taxon>
        <taxon>Spermatophyta</taxon>
        <taxon>Magnoliopsida</taxon>
        <taxon>eudicotyledons</taxon>
        <taxon>Gunneridae</taxon>
        <taxon>Pentapetalae</taxon>
        <taxon>rosids</taxon>
        <taxon>fabids</taxon>
        <taxon>Malpighiales</taxon>
        <taxon>Euphorbiaceae</taxon>
        <taxon>Crotonoideae</taxon>
        <taxon>Micrandreae</taxon>
        <taxon>Hevea</taxon>
    </lineage>
</organism>
<protein>
    <submittedName>
        <fullName evidence="1">Uncharacterized protein</fullName>
    </submittedName>
</protein>
<dbReference type="Proteomes" id="UP000467840">
    <property type="component" value="Chromosome 8"/>
</dbReference>
<sequence>MCNGEEKEFKASTLVKKITSGRYRGYKIVPHALPFSALPANTKLELGELYYLMPPLMKKPFSSKDCFKLANQTTRTKQKAKIVLTRQQLELLLRNVEFMSKGIAVRFSGSFREGYGKWQPSLAAIQEGKDLNTL</sequence>
<dbReference type="EMBL" id="JAAGAX010000016">
    <property type="protein sequence ID" value="KAF2288831.1"/>
    <property type="molecule type" value="Genomic_DNA"/>
</dbReference>